<proteinExistence type="predicted"/>
<evidence type="ECO:0000256" key="1">
    <source>
        <dbReference type="SAM" id="Phobius"/>
    </source>
</evidence>
<keyword evidence="3" id="KW-1185">Reference proteome</keyword>
<dbReference type="STRING" id="230819.A0A5C3L9W4"/>
<feature type="transmembrane region" description="Helical" evidence="1">
    <location>
        <begin position="50"/>
        <end position="72"/>
    </location>
</feature>
<dbReference type="SUPFAM" id="SSF53474">
    <property type="entry name" value="alpha/beta-Hydrolases"/>
    <property type="match status" value="1"/>
</dbReference>
<dbReference type="PANTHER" id="PTHR37471">
    <property type="entry name" value="UNNAMED PRODUCT"/>
    <property type="match status" value="1"/>
</dbReference>
<keyword evidence="1" id="KW-0812">Transmembrane</keyword>
<accession>A0A5C3L9W4</accession>
<dbReference type="PANTHER" id="PTHR37471:SF1">
    <property type="entry name" value="AB HYDROLASE-1 DOMAIN-CONTAINING PROTEIN"/>
    <property type="match status" value="1"/>
</dbReference>
<dbReference type="OrthoDB" id="6431331at2759"/>
<evidence type="ECO:0008006" key="4">
    <source>
        <dbReference type="Google" id="ProtNLM"/>
    </source>
</evidence>
<gene>
    <name evidence="2" type="ORF">FA15DRAFT_752858</name>
</gene>
<dbReference type="EMBL" id="ML210150">
    <property type="protein sequence ID" value="TFK29412.1"/>
    <property type="molecule type" value="Genomic_DNA"/>
</dbReference>
<dbReference type="InterPro" id="IPR029058">
    <property type="entry name" value="AB_hydrolase_fold"/>
</dbReference>
<feature type="transmembrane region" description="Helical" evidence="1">
    <location>
        <begin position="21"/>
        <end position="44"/>
    </location>
</feature>
<keyword evidence="1" id="KW-1133">Transmembrane helix</keyword>
<dbReference type="Proteomes" id="UP000307440">
    <property type="component" value="Unassembled WGS sequence"/>
</dbReference>
<dbReference type="AlphaFoldDB" id="A0A5C3L9W4"/>
<keyword evidence="1" id="KW-0472">Membrane</keyword>
<evidence type="ECO:0000313" key="2">
    <source>
        <dbReference type="EMBL" id="TFK29412.1"/>
    </source>
</evidence>
<name>A0A5C3L9W4_COPMA</name>
<sequence length="526" mass="61244">MSDISELQEPLLRRTRCFYTTLFTLVLPIWSVIPLSWAFVLYSLYTGRVWLYKTLGVSFFLVALCEVFFSVYHYHLALQVSNVTGPVSWPELNEIQVALNRLLNAGLSPLPGSEVTEGHDEVSHLAYDDPRAVDFRNSLRNWFRKVPWSSVKLEEVRKWLYWCIYNSKYQTYEHLPDAHREAIDSTVDQLEKRMGCTIPPGRNHDIRPLCQTLDPVPIYNRPLVFYALIKTINLTLQKYYETKWNARLGSYEDLEYILRIPNGWDYMTSPRPLVFIHGLGMGLLQYHLLLSHMFETISDRPILVLIQPQISQDVFHPRFLQPMDRQQMSNKLAELLRVLGWAHVEYSDEDFVNDEEGEVANQLVGKGVTVISHSNGSYTHAWMLKEHPQLVTRSCFVDPVTFCSWEGDVCYNFLYRAPRTGMELLMKYFVCTELGSANLLHRHFDWVANALWCEDIPNVRDPSKTIFFLGGKDEILDCQRVRRYLSSHGVHKNVWCDPKARHGEVLMTGSLGHTEILRWLHEPEDL</sequence>
<protein>
    <recommendedName>
        <fullName evidence="4">Alpha/beta-hydrolase</fullName>
    </recommendedName>
</protein>
<reference evidence="2 3" key="1">
    <citation type="journal article" date="2019" name="Nat. Ecol. Evol.">
        <title>Megaphylogeny resolves global patterns of mushroom evolution.</title>
        <authorList>
            <person name="Varga T."/>
            <person name="Krizsan K."/>
            <person name="Foldi C."/>
            <person name="Dima B."/>
            <person name="Sanchez-Garcia M."/>
            <person name="Sanchez-Ramirez S."/>
            <person name="Szollosi G.J."/>
            <person name="Szarkandi J.G."/>
            <person name="Papp V."/>
            <person name="Albert L."/>
            <person name="Andreopoulos W."/>
            <person name="Angelini C."/>
            <person name="Antonin V."/>
            <person name="Barry K.W."/>
            <person name="Bougher N.L."/>
            <person name="Buchanan P."/>
            <person name="Buyck B."/>
            <person name="Bense V."/>
            <person name="Catcheside P."/>
            <person name="Chovatia M."/>
            <person name="Cooper J."/>
            <person name="Damon W."/>
            <person name="Desjardin D."/>
            <person name="Finy P."/>
            <person name="Geml J."/>
            <person name="Haridas S."/>
            <person name="Hughes K."/>
            <person name="Justo A."/>
            <person name="Karasinski D."/>
            <person name="Kautmanova I."/>
            <person name="Kiss B."/>
            <person name="Kocsube S."/>
            <person name="Kotiranta H."/>
            <person name="LaButti K.M."/>
            <person name="Lechner B.E."/>
            <person name="Liimatainen K."/>
            <person name="Lipzen A."/>
            <person name="Lukacs Z."/>
            <person name="Mihaltcheva S."/>
            <person name="Morgado L.N."/>
            <person name="Niskanen T."/>
            <person name="Noordeloos M.E."/>
            <person name="Ohm R.A."/>
            <person name="Ortiz-Santana B."/>
            <person name="Ovrebo C."/>
            <person name="Racz N."/>
            <person name="Riley R."/>
            <person name="Savchenko A."/>
            <person name="Shiryaev A."/>
            <person name="Soop K."/>
            <person name="Spirin V."/>
            <person name="Szebenyi C."/>
            <person name="Tomsovsky M."/>
            <person name="Tulloss R.E."/>
            <person name="Uehling J."/>
            <person name="Grigoriev I.V."/>
            <person name="Vagvolgyi C."/>
            <person name="Papp T."/>
            <person name="Martin F.M."/>
            <person name="Miettinen O."/>
            <person name="Hibbett D.S."/>
            <person name="Nagy L.G."/>
        </authorList>
    </citation>
    <scope>NUCLEOTIDE SEQUENCE [LARGE SCALE GENOMIC DNA]</scope>
    <source>
        <strain evidence="2 3">CBS 121175</strain>
    </source>
</reference>
<dbReference type="Gene3D" id="3.40.50.1820">
    <property type="entry name" value="alpha/beta hydrolase"/>
    <property type="match status" value="1"/>
</dbReference>
<evidence type="ECO:0000313" key="3">
    <source>
        <dbReference type="Proteomes" id="UP000307440"/>
    </source>
</evidence>
<organism evidence="2 3">
    <name type="scientific">Coprinopsis marcescibilis</name>
    <name type="common">Agaric fungus</name>
    <name type="synonym">Psathyrella marcescibilis</name>
    <dbReference type="NCBI Taxonomy" id="230819"/>
    <lineage>
        <taxon>Eukaryota</taxon>
        <taxon>Fungi</taxon>
        <taxon>Dikarya</taxon>
        <taxon>Basidiomycota</taxon>
        <taxon>Agaricomycotina</taxon>
        <taxon>Agaricomycetes</taxon>
        <taxon>Agaricomycetidae</taxon>
        <taxon>Agaricales</taxon>
        <taxon>Agaricineae</taxon>
        <taxon>Psathyrellaceae</taxon>
        <taxon>Coprinopsis</taxon>
    </lineage>
</organism>